<protein>
    <submittedName>
        <fullName evidence="2">Flavin reductase (NADPH)-like</fullName>
    </submittedName>
</protein>
<dbReference type="Gene3D" id="3.40.50.720">
    <property type="entry name" value="NAD(P)-binding Rossmann-like Domain"/>
    <property type="match status" value="1"/>
</dbReference>
<dbReference type="PANTHER" id="PTHR43355">
    <property type="entry name" value="FLAVIN REDUCTASE (NADPH)"/>
    <property type="match status" value="1"/>
</dbReference>
<dbReference type="Pfam" id="PF13460">
    <property type="entry name" value="NAD_binding_10"/>
    <property type="match status" value="1"/>
</dbReference>
<accession>A0AAV4DNC3</accession>
<reference evidence="2 3" key="1">
    <citation type="journal article" date="2021" name="Elife">
        <title>Chloroplast acquisition without the gene transfer in kleptoplastic sea slugs, Plakobranchus ocellatus.</title>
        <authorList>
            <person name="Maeda T."/>
            <person name="Takahashi S."/>
            <person name="Yoshida T."/>
            <person name="Shimamura S."/>
            <person name="Takaki Y."/>
            <person name="Nagai Y."/>
            <person name="Toyoda A."/>
            <person name="Suzuki Y."/>
            <person name="Arimoto A."/>
            <person name="Ishii H."/>
            <person name="Satoh N."/>
            <person name="Nishiyama T."/>
            <person name="Hasebe M."/>
            <person name="Maruyama T."/>
            <person name="Minagawa J."/>
            <person name="Obokata J."/>
            <person name="Shigenobu S."/>
        </authorList>
    </citation>
    <scope>NUCLEOTIDE SEQUENCE [LARGE SCALE GENOMIC DNA]</scope>
</reference>
<dbReference type="InterPro" id="IPR051606">
    <property type="entry name" value="Polyketide_Oxido-like"/>
</dbReference>
<organism evidence="2 3">
    <name type="scientific">Plakobranchus ocellatus</name>
    <dbReference type="NCBI Taxonomy" id="259542"/>
    <lineage>
        <taxon>Eukaryota</taxon>
        <taxon>Metazoa</taxon>
        <taxon>Spiralia</taxon>
        <taxon>Lophotrochozoa</taxon>
        <taxon>Mollusca</taxon>
        <taxon>Gastropoda</taxon>
        <taxon>Heterobranchia</taxon>
        <taxon>Euthyneura</taxon>
        <taxon>Panpulmonata</taxon>
        <taxon>Sacoglossa</taxon>
        <taxon>Placobranchoidea</taxon>
        <taxon>Plakobranchidae</taxon>
        <taxon>Plakobranchus</taxon>
    </lineage>
</organism>
<dbReference type="GO" id="GO:0042602">
    <property type="term" value="F:riboflavin reductase (NADPH) activity"/>
    <property type="evidence" value="ECO:0007669"/>
    <property type="project" value="TreeGrafter"/>
</dbReference>
<name>A0AAV4DNC3_9GAST</name>
<dbReference type="InterPro" id="IPR016040">
    <property type="entry name" value="NAD(P)-bd_dom"/>
</dbReference>
<evidence type="ECO:0000313" key="2">
    <source>
        <dbReference type="EMBL" id="GFO45525.1"/>
    </source>
</evidence>
<comment type="caution">
    <text evidence="2">The sequence shown here is derived from an EMBL/GenBank/DDBJ whole genome shotgun (WGS) entry which is preliminary data.</text>
</comment>
<dbReference type="SUPFAM" id="SSF51735">
    <property type="entry name" value="NAD(P)-binding Rossmann-fold domains"/>
    <property type="match status" value="1"/>
</dbReference>
<proteinExistence type="predicted"/>
<dbReference type="InterPro" id="IPR036291">
    <property type="entry name" value="NAD(P)-bd_dom_sf"/>
</dbReference>
<feature type="domain" description="NAD(P)-binding" evidence="1">
    <location>
        <begin position="7"/>
        <end position="205"/>
    </location>
</feature>
<dbReference type="CDD" id="cd05244">
    <property type="entry name" value="BVR-B_like_SDR_a"/>
    <property type="match status" value="1"/>
</dbReference>
<dbReference type="PANTHER" id="PTHR43355:SF2">
    <property type="entry name" value="FLAVIN REDUCTASE (NADPH)"/>
    <property type="match status" value="1"/>
</dbReference>
<evidence type="ECO:0000313" key="3">
    <source>
        <dbReference type="Proteomes" id="UP000735302"/>
    </source>
</evidence>
<gene>
    <name evidence="2" type="ORF">PoB_007203000</name>
</gene>
<dbReference type="AlphaFoldDB" id="A0AAV4DNC3"/>
<evidence type="ECO:0000259" key="1">
    <source>
        <dbReference type="Pfam" id="PF13460"/>
    </source>
</evidence>
<dbReference type="Proteomes" id="UP000735302">
    <property type="component" value="Unassembled WGS sequence"/>
</dbReference>
<keyword evidence="3" id="KW-1185">Reference proteome</keyword>
<dbReference type="EMBL" id="BLXT01008064">
    <property type="protein sequence ID" value="GFO45525.1"/>
    <property type="molecule type" value="Genomic_DNA"/>
</dbReference>
<dbReference type="GO" id="GO:0004074">
    <property type="term" value="F:biliverdin reductase [NAD(P)H] activity"/>
    <property type="evidence" value="ECO:0007669"/>
    <property type="project" value="TreeGrafter"/>
</dbReference>
<sequence length="228" mass="25220">MRVLVLGATGGTGLELVKQALGTGHQVNALVRNPEKLKQSQVVDDDDKLKVIKGDVYSYDDMKNAMTGCDAVFSSLGGKPGFFTPCDVYSKTGDVIVKVMKELKIKRFISVTAWGTKDDPNLPFMLRWVLKPFFFRKASADMGLFEDKLVNEVGEDINWTVVKPPRLLDTPLTGIAPTACEGQLVRGSETEICRADMAKFMLDCLVSSEWDRKLVSVARGHDSKVEQE</sequence>